<organism evidence="2 3">
    <name type="scientific">Chenopodium quinoa</name>
    <name type="common">Quinoa</name>
    <dbReference type="NCBI Taxonomy" id="63459"/>
    <lineage>
        <taxon>Eukaryota</taxon>
        <taxon>Viridiplantae</taxon>
        <taxon>Streptophyta</taxon>
        <taxon>Embryophyta</taxon>
        <taxon>Tracheophyta</taxon>
        <taxon>Spermatophyta</taxon>
        <taxon>Magnoliopsida</taxon>
        <taxon>eudicotyledons</taxon>
        <taxon>Gunneridae</taxon>
        <taxon>Pentapetalae</taxon>
        <taxon>Caryophyllales</taxon>
        <taxon>Chenopodiaceae</taxon>
        <taxon>Chenopodioideae</taxon>
        <taxon>Atripliceae</taxon>
        <taxon>Chenopodium</taxon>
    </lineage>
</organism>
<dbReference type="EnsemblPlants" id="AUR62044350-RA">
    <property type="protein sequence ID" value="AUR62044350-RA:cds"/>
    <property type="gene ID" value="AUR62044350"/>
</dbReference>
<evidence type="ECO:0000313" key="2">
    <source>
        <dbReference type="EnsemblPlants" id="AUR62044350-RA:cds"/>
    </source>
</evidence>
<accession>A0A803NE03</accession>
<evidence type="ECO:0000313" key="3">
    <source>
        <dbReference type="Proteomes" id="UP000596660"/>
    </source>
</evidence>
<reference evidence="2" key="1">
    <citation type="journal article" date="2017" name="Nature">
        <title>The genome of Chenopodium quinoa.</title>
        <authorList>
            <person name="Jarvis D.E."/>
            <person name="Ho Y.S."/>
            <person name="Lightfoot D.J."/>
            <person name="Schmoeckel S.M."/>
            <person name="Li B."/>
            <person name="Borm T.J.A."/>
            <person name="Ohyanagi H."/>
            <person name="Mineta K."/>
            <person name="Michell C.T."/>
            <person name="Saber N."/>
            <person name="Kharbatia N.M."/>
            <person name="Rupper R.R."/>
            <person name="Sharp A.R."/>
            <person name="Dally N."/>
            <person name="Boughton B.A."/>
            <person name="Woo Y.H."/>
            <person name="Gao G."/>
            <person name="Schijlen E.G.W.M."/>
            <person name="Guo X."/>
            <person name="Momin A.A."/>
            <person name="Negrao S."/>
            <person name="Al-Babili S."/>
            <person name="Gehring C."/>
            <person name="Roessner U."/>
            <person name="Jung C."/>
            <person name="Murphy K."/>
            <person name="Arold S.T."/>
            <person name="Gojobori T."/>
            <person name="van der Linden C.G."/>
            <person name="van Loo E.N."/>
            <person name="Jellen E.N."/>
            <person name="Maughan P.J."/>
            <person name="Tester M."/>
        </authorList>
    </citation>
    <scope>NUCLEOTIDE SEQUENCE [LARGE SCALE GENOMIC DNA]</scope>
    <source>
        <strain evidence="2">cv. PI 614886</strain>
    </source>
</reference>
<dbReference type="AlphaFoldDB" id="A0A803NE03"/>
<reference evidence="2" key="2">
    <citation type="submission" date="2021-03" db="UniProtKB">
        <authorList>
            <consortium name="EnsemblPlants"/>
        </authorList>
    </citation>
    <scope>IDENTIFICATION</scope>
</reference>
<dbReference type="Proteomes" id="UP000596660">
    <property type="component" value="Unplaced"/>
</dbReference>
<feature type="compositionally biased region" description="Gly residues" evidence="1">
    <location>
        <begin position="155"/>
        <end position="178"/>
    </location>
</feature>
<feature type="compositionally biased region" description="Polar residues" evidence="1">
    <location>
        <begin position="140"/>
        <end position="149"/>
    </location>
</feature>
<feature type="region of interest" description="Disordered" evidence="1">
    <location>
        <begin position="132"/>
        <end position="186"/>
    </location>
</feature>
<dbReference type="Gramene" id="AUR62044350-RA">
    <property type="protein sequence ID" value="AUR62044350-RA:cds"/>
    <property type="gene ID" value="AUR62044350"/>
</dbReference>
<proteinExistence type="predicted"/>
<protein>
    <submittedName>
        <fullName evidence="2">Uncharacterized protein</fullName>
    </submittedName>
</protein>
<name>A0A803NE03_CHEQI</name>
<evidence type="ECO:0000256" key="1">
    <source>
        <dbReference type="SAM" id="MobiDB-lite"/>
    </source>
</evidence>
<sequence length="186" mass="19870">MFFFLVVAGKRTPNPVHGGEGSVRRCRGERKRVFSTGVVRTALPAGRGRGWQQGLPVEMAMGGDCTADGWGKAAGVAGGNNHGWRIRDPFRNPKRKRSLRVFPAPELSPMSISGNQRRRRKCDDITWKPPLQQVHHQQQPTASQSSGVTGSVGPLEGGGNFSSFGGGGGGGDGQGGNDVFGWRSQF</sequence>
<keyword evidence="3" id="KW-1185">Reference proteome</keyword>